<evidence type="ECO:0000256" key="4">
    <source>
        <dbReference type="ARBA" id="ARBA00022692"/>
    </source>
</evidence>
<dbReference type="EMBL" id="GL832968">
    <property type="protein sequence ID" value="EGD74407.1"/>
    <property type="molecule type" value="Genomic_DNA"/>
</dbReference>
<dbReference type="Proteomes" id="UP000007799">
    <property type="component" value="Unassembled WGS sequence"/>
</dbReference>
<evidence type="ECO:0000256" key="12">
    <source>
        <dbReference type="SAM" id="Phobius"/>
    </source>
</evidence>
<evidence type="ECO:0000256" key="6">
    <source>
        <dbReference type="ARBA" id="ARBA00022989"/>
    </source>
</evidence>
<evidence type="ECO:0000256" key="7">
    <source>
        <dbReference type="ARBA" id="ARBA00023136"/>
    </source>
</evidence>
<dbReference type="FunCoup" id="F2UBZ2">
    <property type="interactions" value="750"/>
</dbReference>
<dbReference type="STRING" id="946362.F2UBZ2"/>
<evidence type="ECO:0000256" key="9">
    <source>
        <dbReference type="ARBA" id="ARBA00042540"/>
    </source>
</evidence>
<dbReference type="PANTHER" id="PTHR11040:SF211">
    <property type="entry name" value="ZINC TRANSPORTER ZIP11"/>
    <property type="match status" value="1"/>
</dbReference>
<evidence type="ECO:0000256" key="10">
    <source>
        <dbReference type="ARBA" id="ARBA00042973"/>
    </source>
</evidence>
<dbReference type="OrthoDB" id="262547at2759"/>
<dbReference type="AlphaFoldDB" id="F2UBZ2"/>
<proteinExistence type="inferred from homology"/>
<keyword evidence="5" id="KW-0862">Zinc</keyword>
<dbReference type="PANTHER" id="PTHR11040">
    <property type="entry name" value="ZINC/IRON TRANSPORTER"/>
    <property type="match status" value="1"/>
</dbReference>
<dbReference type="RefSeq" id="XP_004993307.1">
    <property type="nucleotide sequence ID" value="XM_004993250.1"/>
</dbReference>
<reference evidence="13" key="1">
    <citation type="submission" date="2009-08" db="EMBL/GenBank/DDBJ databases">
        <title>Annotation of Salpingoeca rosetta.</title>
        <authorList>
            <consortium name="The Broad Institute Genome Sequencing Platform"/>
            <person name="Russ C."/>
            <person name="Cuomo C."/>
            <person name="Burger G."/>
            <person name="Gray M.W."/>
            <person name="Holland P.W.H."/>
            <person name="King N."/>
            <person name="Lang F.B.F."/>
            <person name="Roger A.J."/>
            <person name="Ruiz-Trillo I."/>
            <person name="Young S.K."/>
            <person name="Zeng Q."/>
            <person name="Gargeya S."/>
            <person name="Alvarado L."/>
            <person name="Berlin A."/>
            <person name="Chapman S.B."/>
            <person name="Chen Z."/>
            <person name="Freedman E."/>
            <person name="Gellesch M."/>
            <person name="Goldberg J."/>
            <person name="Griggs A."/>
            <person name="Gujja S."/>
            <person name="Heilman E."/>
            <person name="Heiman D."/>
            <person name="Howarth C."/>
            <person name="Mehta T."/>
            <person name="Neiman D."/>
            <person name="Pearson M."/>
            <person name="Roberts A."/>
            <person name="Saif S."/>
            <person name="Shea T."/>
            <person name="Shenoy N."/>
            <person name="Sisk P."/>
            <person name="Stolte C."/>
            <person name="Sykes S."/>
            <person name="White J."/>
            <person name="Yandava C."/>
            <person name="Haas B."/>
            <person name="Nusbaum C."/>
            <person name="Birren B."/>
        </authorList>
    </citation>
    <scope>NUCLEOTIDE SEQUENCE [LARGE SCALE GENOMIC DNA]</scope>
    <source>
        <strain evidence="13">ATCC 50818</strain>
    </source>
</reference>
<keyword evidence="14" id="KW-1185">Reference proteome</keyword>
<evidence type="ECO:0000256" key="11">
    <source>
        <dbReference type="SAM" id="MobiDB-lite"/>
    </source>
</evidence>
<dbReference type="OMA" id="MIFVVIE"/>
<evidence type="ECO:0000256" key="1">
    <source>
        <dbReference type="ARBA" id="ARBA00004651"/>
    </source>
</evidence>
<organism evidence="14">
    <name type="scientific">Salpingoeca rosetta (strain ATCC 50818 / BSB-021)</name>
    <dbReference type="NCBI Taxonomy" id="946362"/>
    <lineage>
        <taxon>Eukaryota</taxon>
        <taxon>Choanoflagellata</taxon>
        <taxon>Craspedida</taxon>
        <taxon>Salpingoecidae</taxon>
        <taxon>Salpingoeca</taxon>
    </lineage>
</organism>
<dbReference type="eggNOG" id="KOG2474">
    <property type="taxonomic scope" value="Eukaryota"/>
</dbReference>
<dbReference type="KEGG" id="sre:PTSG_06418"/>
<gene>
    <name evidence="13" type="ORF">PTSG_06418</name>
</gene>
<comment type="similarity">
    <text evidence="2">Belongs to the ZIP transporter (TC 2.A.5) family.</text>
</comment>
<evidence type="ECO:0000256" key="2">
    <source>
        <dbReference type="ARBA" id="ARBA00006939"/>
    </source>
</evidence>
<feature type="compositionally biased region" description="Polar residues" evidence="11">
    <location>
        <begin position="120"/>
        <end position="132"/>
    </location>
</feature>
<feature type="transmembrane region" description="Helical" evidence="12">
    <location>
        <begin position="187"/>
        <end position="211"/>
    </location>
</feature>
<feature type="transmembrane region" description="Helical" evidence="12">
    <location>
        <begin position="34"/>
        <end position="54"/>
    </location>
</feature>
<accession>F2UBZ2</accession>
<protein>
    <recommendedName>
        <fullName evidence="8">Zinc transporter ZIP11</fullName>
    </recommendedName>
    <alternativeName>
        <fullName evidence="9">Solute carrier family 39 member 11</fullName>
    </alternativeName>
    <alternativeName>
        <fullName evidence="10">Zrt- and Irt-like protein 11</fullName>
    </alternativeName>
</protein>
<feature type="transmembrane region" description="Helical" evidence="12">
    <location>
        <begin position="6"/>
        <end position="27"/>
    </location>
</feature>
<evidence type="ECO:0000313" key="13">
    <source>
        <dbReference type="EMBL" id="EGD74407.1"/>
    </source>
</evidence>
<dbReference type="GO" id="GO:0005886">
    <property type="term" value="C:plasma membrane"/>
    <property type="evidence" value="ECO:0007669"/>
    <property type="project" value="UniProtKB-SubCell"/>
</dbReference>
<feature type="transmembrane region" description="Helical" evidence="12">
    <location>
        <begin position="255"/>
        <end position="279"/>
    </location>
</feature>
<keyword evidence="3" id="KW-1003">Cell membrane</keyword>
<dbReference type="GeneID" id="16073883"/>
<feature type="transmembrane region" description="Helical" evidence="12">
    <location>
        <begin position="314"/>
        <end position="333"/>
    </location>
</feature>
<feature type="region of interest" description="Disordered" evidence="11">
    <location>
        <begin position="109"/>
        <end position="139"/>
    </location>
</feature>
<dbReference type="InParanoid" id="F2UBZ2"/>
<evidence type="ECO:0000256" key="3">
    <source>
        <dbReference type="ARBA" id="ARBA00022475"/>
    </source>
</evidence>
<keyword evidence="4 12" id="KW-0812">Transmembrane</keyword>
<feature type="transmembrane region" description="Helical" evidence="12">
    <location>
        <begin position="285"/>
        <end position="302"/>
    </location>
</feature>
<comment type="subcellular location">
    <subcellularLocation>
        <location evidence="1">Cell membrane</location>
        <topology evidence="1">Multi-pass membrane protein</topology>
    </subcellularLocation>
</comment>
<evidence type="ECO:0000313" key="14">
    <source>
        <dbReference type="Proteomes" id="UP000007799"/>
    </source>
</evidence>
<feature type="transmembrane region" description="Helical" evidence="12">
    <location>
        <begin position="217"/>
        <end position="234"/>
    </location>
</feature>
<evidence type="ECO:0000256" key="5">
    <source>
        <dbReference type="ARBA" id="ARBA00022833"/>
    </source>
</evidence>
<evidence type="ECO:0000256" key="8">
    <source>
        <dbReference type="ARBA" id="ARBA00040593"/>
    </source>
</evidence>
<keyword evidence="7 12" id="KW-0472">Membrane</keyword>
<feature type="transmembrane region" description="Helical" evidence="12">
    <location>
        <begin position="66"/>
        <end position="90"/>
    </location>
</feature>
<dbReference type="Pfam" id="PF02535">
    <property type="entry name" value="Zip"/>
    <property type="match status" value="1"/>
</dbReference>
<sequence>MENLLAAFAGTLTTWAVTALGAAVVFFAQPSQKFLDGCLGFAAGVMLAASYWSLLAPAIEIADTSGAYGVWSFVPAAVGFLFGAWFVYIADKLFPADLFMLADENKKDDDGASSMGQGGNRRQSGTASSARKNPSEGKAMRQRYMSKADLMESQADEAHGSGEGGTAATADGAHVLSSPAKRWRRTLLLAIAVTVHNIPEGLAVGVGFGSIGRSPSATFAGAWALAVGIAIQNFPEGIAVSLPLHRAGFSKWRSFWYGQLSGMVEPVAGVLGCVFVGIAEPALPFALAFAAGAMIYVVLDDIVPEVCAGPNATFANWSAMVGFVVMMSLDVALG</sequence>
<dbReference type="InterPro" id="IPR003689">
    <property type="entry name" value="ZIP"/>
</dbReference>
<keyword evidence="6 12" id="KW-1133">Transmembrane helix</keyword>
<name>F2UBZ2_SALR5</name>
<dbReference type="GO" id="GO:0005385">
    <property type="term" value="F:zinc ion transmembrane transporter activity"/>
    <property type="evidence" value="ECO:0007669"/>
    <property type="project" value="TreeGrafter"/>
</dbReference>